<proteinExistence type="predicted"/>
<evidence type="ECO:0000313" key="3">
    <source>
        <dbReference type="Proteomes" id="UP000278962"/>
    </source>
</evidence>
<evidence type="ECO:0000259" key="1">
    <source>
        <dbReference type="PROSITE" id="PS51819"/>
    </source>
</evidence>
<dbReference type="PANTHER" id="PTHR36110">
    <property type="entry name" value="RING-CLEAVING DIOXYGENASE MHQE-RELATED"/>
    <property type="match status" value="1"/>
</dbReference>
<reference evidence="2 3" key="1">
    <citation type="submission" date="2018-10" db="EMBL/GenBank/DDBJ databases">
        <title>Genomic Encyclopedia of Archaeal and Bacterial Type Strains, Phase II (KMG-II): from individual species to whole genera.</title>
        <authorList>
            <person name="Goeker M."/>
        </authorList>
    </citation>
    <scope>NUCLEOTIDE SEQUENCE [LARGE SCALE GENOMIC DNA]</scope>
    <source>
        <strain evidence="2 3">DSM 14954</strain>
    </source>
</reference>
<feature type="domain" description="VOC" evidence="1">
    <location>
        <begin position="9"/>
        <end position="135"/>
    </location>
</feature>
<protein>
    <submittedName>
        <fullName evidence="2">Glyoxalase family protein</fullName>
    </submittedName>
</protein>
<sequence length="324" mass="35994">MPNPGTINGTHHLTFCVGGAQEDYDFHVRTLGLKSVKKTVLFDGEIPIYHLYYANRVGDASTILTSFPYRQAGWMGKRGTNQAKSINVAVPAESIGYWADRLKAAGVEATQVERFGTERLELRHPSGIPYQIVGETRNDTREPYGGGDVPAEHAIRGAYGTTTSVRAPELQDEFLREAFNCEHIASDGAHHQYEIKGDGHGRTLELVEEPDLPQGTWRFGEGTIHHHAFDVGSAENQLVVKDYIVGLGYTDVSDVKDRGYFFSVYLRTPGGALFELAYSTPQGFTIDESEDELGTHMCIPPHWEDRRAEISQLEPIDTIETVQP</sequence>
<feature type="domain" description="VOC" evidence="1">
    <location>
        <begin position="157"/>
        <end position="279"/>
    </location>
</feature>
<evidence type="ECO:0000313" key="2">
    <source>
        <dbReference type="EMBL" id="RKQ90241.1"/>
    </source>
</evidence>
<dbReference type="SUPFAM" id="SSF54593">
    <property type="entry name" value="Glyoxalase/Bleomycin resistance protein/Dihydroxybiphenyl dioxygenase"/>
    <property type="match status" value="1"/>
</dbReference>
<name>A0A660LC28_9ACTN</name>
<keyword evidence="3" id="KW-1185">Reference proteome</keyword>
<dbReference type="InterPro" id="IPR037523">
    <property type="entry name" value="VOC_core"/>
</dbReference>
<accession>A0A660LC28</accession>
<dbReference type="Gene3D" id="3.10.180.10">
    <property type="entry name" value="2,3-Dihydroxybiphenyl 1,2-Dioxygenase, domain 1"/>
    <property type="match status" value="2"/>
</dbReference>
<dbReference type="InterPro" id="IPR029068">
    <property type="entry name" value="Glyas_Bleomycin-R_OHBP_Dase"/>
</dbReference>
<dbReference type="AlphaFoldDB" id="A0A660LC28"/>
<dbReference type="OrthoDB" id="5242400at2"/>
<dbReference type="Proteomes" id="UP000278962">
    <property type="component" value="Unassembled WGS sequence"/>
</dbReference>
<dbReference type="PROSITE" id="PS51819">
    <property type="entry name" value="VOC"/>
    <property type="match status" value="2"/>
</dbReference>
<comment type="caution">
    <text evidence="2">The sequence shown here is derived from an EMBL/GenBank/DDBJ whole genome shotgun (WGS) entry which is preliminary data.</text>
</comment>
<dbReference type="EMBL" id="RBIL01000001">
    <property type="protein sequence ID" value="RKQ90241.1"/>
    <property type="molecule type" value="Genomic_DNA"/>
</dbReference>
<gene>
    <name evidence="2" type="ORF">C8N24_0040</name>
</gene>
<dbReference type="RefSeq" id="WP_121246638.1">
    <property type="nucleotide sequence ID" value="NZ_RBIL01000001.1"/>
</dbReference>
<dbReference type="InterPro" id="IPR052537">
    <property type="entry name" value="Extradiol_RC_dioxygenase"/>
</dbReference>
<dbReference type="PANTHER" id="PTHR36110:SF4">
    <property type="entry name" value="RING-CLEAVING DIOXYGENASE MHQA-RELATED"/>
    <property type="match status" value="1"/>
</dbReference>
<organism evidence="2 3">
    <name type="scientific">Solirubrobacter pauli</name>
    <dbReference type="NCBI Taxonomy" id="166793"/>
    <lineage>
        <taxon>Bacteria</taxon>
        <taxon>Bacillati</taxon>
        <taxon>Actinomycetota</taxon>
        <taxon>Thermoleophilia</taxon>
        <taxon>Solirubrobacterales</taxon>
        <taxon>Solirubrobacteraceae</taxon>
        <taxon>Solirubrobacter</taxon>
    </lineage>
</organism>